<sequence>MPENTFPLPCVIFAGGKSSRMGRNKALLPFDGFDTLAAYQYARLSPLFASAVLSVKTTKGYPEGLPYLPDDPSLADAAPTAGFITAFRSLDAERIFALSVDTPFVDGTVIRALLARDSRELDAVIARTARGTHPLCGIYHRSLLARFEAMAASGDHKLGRMLSESRVRYVDFDDEQLFSNLNHPHEYEAALKTLDKK</sequence>
<dbReference type="Pfam" id="PF12804">
    <property type="entry name" value="NTP_transf_3"/>
    <property type="match status" value="1"/>
</dbReference>
<comment type="domain">
    <text evidence="8">The N-terminal domain determines nucleotide recognition and specific binding, while the C-terminal domain determines the specific binding to the target protein.</text>
</comment>
<evidence type="ECO:0000256" key="5">
    <source>
        <dbReference type="ARBA" id="ARBA00022842"/>
    </source>
</evidence>
<gene>
    <name evidence="8 10" type="primary">mobA</name>
    <name evidence="10" type="ORF">WCY31_12365</name>
</gene>
<evidence type="ECO:0000313" key="10">
    <source>
        <dbReference type="EMBL" id="XAU15021.1"/>
    </source>
</evidence>
<keyword evidence="5 8" id="KW-0460">Magnesium</keyword>
<organism evidence="10 11">
    <name type="scientific">Sulfurimonas diazotrophicus</name>
    <dbReference type="NCBI Taxonomy" id="3131939"/>
    <lineage>
        <taxon>Bacteria</taxon>
        <taxon>Pseudomonadati</taxon>
        <taxon>Campylobacterota</taxon>
        <taxon>Epsilonproteobacteria</taxon>
        <taxon>Campylobacterales</taxon>
        <taxon>Sulfurimonadaceae</taxon>
        <taxon>Sulfurimonas</taxon>
    </lineage>
</organism>
<evidence type="ECO:0000256" key="7">
    <source>
        <dbReference type="ARBA" id="ARBA00023150"/>
    </source>
</evidence>
<dbReference type="InterPro" id="IPR025877">
    <property type="entry name" value="MobA-like_NTP_Trfase"/>
</dbReference>
<keyword evidence="7 8" id="KW-0501">Molybdenum cofactor biosynthesis</keyword>
<accession>A0ABZ3HBF9</accession>
<comment type="similarity">
    <text evidence="8">Belongs to the MobA family.</text>
</comment>
<dbReference type="Proteomes" id="UP001447842">
    <property type="component" value="Chromosome"/>
</dbReference>
<dbReference type="NCBIfam" id="NF001837">
    <property type="entry name" value="PRK00560.1"/>
    <property type="match status" value="1"/>
</dbReference>
<comment type="caution">
    <text evidence="8">Lacks conserved residue(s) required for the propagation of feature annotation.</text>
</comment>
<keyword evidence="2 8" id="KW-0808">Transferase</keyword>
<reference evidence="10 11" key="1">
    <citation type="submission" date="2024-03" db="EMBL/GenBank/DDBJ databases">
        <title>Sulfurimonas sp. HSL3-1.</title>
        <authorList>
            <person name="Wang S."/>
        </authorList>
    </citation>
    <scope>NUCLEOTIDE SEQUENCE [LARGE SCALE GENOMIC DNA]</scope>
    <source>
        <strain evidence="10 11">HSL3-1</strain>
    </source>
</reference>
<evidence type="ECO:0000259" key="9">
    <source>
        <dbReference type="Pfam" id="PF12804"/>
    </source>
</evidence>
<dbReference type="SUPFAM" id="SSF53448">
    <property type="entry name" value="Nucleotide-diphospho-sugar transferases"/>
    <property type="match status" value="1"/>
</dbReference>
<dbReference type="PANTHER" id="PTHR19136:SF81">
    <property type="entry name" value="MOLYBDENUM COFACTOR GUANYLYLTRANSFERASE"/>
    <property type="match status" value="1"/>
</dbReference>
<keyword evidence="4 8" id="KW-0547">Nucleotide-binding</keyword>
<evidence type="ECO:0000313" key="11">
    <source>
        <dbReference type="Proteomes" id="UP001447842"/>
    </source>
</evidence>
<dbReference type="RefSeq" id="WP_345972643.1">
    <property type="nucleotide sequence ID" value="NZ_CP147920.1"/>
</dbReference>
<comment type="catalytic activity">
    <reaction evidence="8">
        <text>Mo-molybdopterin + GTP + H(+) = Mo-molybdopterin guanine dinucleotide + diphosphate</text>
        <dbReference type="Rhea" id="RHEA:34243"/>
        <dbReference type="ChEBI" id="CHEBI:15378"/>
        <dbReference type="ChEBI" id="CHEBI:33019"/>
        <dbReference type="ChEBI" id="CHEBI:37565"/>
        <dbReference type="ChEBI" id="CHEBI:71302"/>
        <dbReference type="ChEBI" id="CHEBI:71310"/>
        <dbReference type="EC" id="2.7.7.77"/>
    </reaction>
</comment>
<feature type="binding site" evidence="8">
    <location>
        <position position="25"/>
    </location>
    <ligand>
        <name>GTP</name>
        <dbReference type="ChEBI" id="CHEBI:37565"/>
    </ligand>
</feature>
<feature type="binding site" evidence="8">
    <location>
        <position position="101"/>
    </location>
    <ligand>
        <name>GTP</name>
        <dbReference type="ChEBI" id="CHEBI:37565"/>
    </ligand>
</feature>
<evidence type="ECO:0000256" key="4">
    <source>
        <dbReference type="ARBA" id="ARBA00022741"/>
    </source>
</evidence>
<keyword evidence="1 8" id="KW-0963">Cytoplasm</keyword>
<dbReference type="GO" id="GO:0061603">
    <property type="term" value="F:molybdenum cofactor guanylyltransferase activity"/>
    <property type="evidence" value="ECO:0007669"/>
    <property type="project" value="UniProtKB-EC"/>
</dbReference>
<comment type="function">
    <text evidence="8">Transfers a GMP moiety from GTP to Mo-molybdopterin (Mo-MPT) cofactor (Moco or molybdenum cofactor) to form Mo-molybdopterin guanine dinucleotide (Mo-MGD) cofactor.</text>
</comment>
<keyword evidence="6 8" id="KW-0342">GTP-binding</keyword>
<dbReference type="HAMAP" id="MF_00316">
    <property type="entry name" value="MobA"/>
    <property type="match status" value="1"/>
</dbReference>
<keyword evidence="11" id="KW-1185">Reference proteome</keyword>
<feature type="binding site" evidence="8">
    <location>
        <position position="70"/>
    </location>
    <ligand>
        <name>GTP</name>
        <dbReference type="ChEBI" id="CHEBI:37565"/>
    </ligand>
</feature>
<dbReference type="EMBL" id="CP147920">
    <property type="protein sequence ID" value="XAU15021.1"/>
    <property type="molecule type" value="Genomic_DNA"/>
</dbReference>
<proteinExistence type="inferred from homology"/>
<dbReference type="PANTHER" id="PTHR19136">
    <property type="entry name" value="MOLYBDENUM COFACTOR GUANYLYLTRANSFERASE"/>
    <property type="match status" value="1"/>
</dbReference>
<feature type="binding site" evidence="8">
    <location>
        <position position="101"/>
    </location>
    <ligand>
        <name>Mg(2+)</name>
        <dbReference type="ChEBI" id="CHEBI:18420"/>
    </ligand>
</feature>
<name>A0ABZ3HBF9_9BACT</name>
<comment type="subcellular location">
    <subcellularLocation>
        <location evidence="8">Cytoplasm</location>
    </subcellularLocation>
</comment>
<protein>
    <recommendedName>
        <fullName evidence="8">Probable molybdenum cofactor guanylyltransferase</fullName>
        <shortName evidence="8">MoCo guanylyltransferase</shortName>
        <ecNumber evidence="8">2.7.7.77</ecNumber>
    </recommendedName>
    <alternativeName>
        <fullName evidence="8">GTP:molybdopterin guanylyltransferase</fullName>
    </alternativeName>
    <alternativeName>
        <fullName evidence="8">Mo-MPT guanylyltransferase</fullName>
    </alternativeName>
    <alternativeName>
        <fullName evidence="8">Molybdopterin guanylyltransferase</fullName>
    </alternativeName>
    <alternativeName>
        <fullName evidence="8">Molybdopterin-guanine dinucleotide synthase</fullName>
        <shortName evidence="8">MGD synthase</shortName>
    </alternativeName>
</protein>
<feature type="binding site" evidence="8">
    <location>
        <begin position="13"/>
        <end position="15"/>
    </location>
    <ligand>
        <name>GTP</name>
        <dbReference type="ChEBI" id="CHEBI:37565"/>
    </ligand>
</feature>
<dbReference type="InterPro" id="IPR013482">
    <property type="entry name" value="Molybde_CF_guanTrfase"/>
</dbReference>
<dbReference type="Gene3D" id="3.90.550.10">
    <property type="entry name" value="Spore Coat Polysaccharide Biosynthesis Protein SpsA, Chain A"/>
    <property type="match status" value="1"/>
</dbReference>
<keyword evidence="3 8" id="KW-0479">Metal-binding</keyword>
<evidence type="ECO:0000256" key="6">
    <source>
        <dbReference type="ARBA" id="ARBA00023134"/>
    </source>
</evidence>
<dbReference type="CDD" id="cd02503">
    <property type="entry name" value="MobA"/>
    <property type="match status" value="1"/>
</dbReference>
<evidence type="ECO:0000256" key="3">
    <source>
        <dbReference type="ARBA" id="ARBA00022723"/>
    </source>
</evidence>
<evidence type="ECO:0000256" key="1">
    <source>
        <dbReference type="ARBA" id="ARBA00022490"/>
    </source>
</evidence>
<dbReference type="EC" id="2.7.7.77" evidence="8"/>
<evidence type="ECO:0000256" key="8">
    <source>
        <dbReference type="HAMAP-Rule" id="MF_00316"/>
    </source>
</evidence>
<comment type="cofactor">
    <cofactor evidence="8">
        <name>Mg(2+)</name>
        <dbReference type="ChEBI" id="CHEBI:18420"/>
    </cofactor>
</comment>
<feature type="domain" description="MobA-like NTP transferase" evidence="9">
    <location>
        <begin position="10"/>
        <end position="164"/>
    </location>
</feature>
<evidence type="ECO:0000256" key="2">
    <source>
        <dbReference type="ARBA" id="ARBA00022679"/>
    </source>
</evidence>
<keyword evidence="10" id="KW-0548">Nucleotidyltransferase</keyword>
<dbReference type="InterPro" id="IPR029044">
    <property type="entry name" value="Nucleotide-diphossugar_trans"/>
</dbReference>